<keyword evidence="1" id="KW-0813">Transport</keyword>
<organism evidence="4 5">
    <name type="scientific">Paragonimus westermani</name>
    <dbReference type="NCBI Taxonomy" id="34504"/>
    <lineage>
        <taxon>Eukaryota</taxon>
        <taxon>Metazoa</taxon>
        <taxon>Spiralia</taxon>
        <taxon>Lophotrochozoa</taxon>
        <taxon>Platyhelminthes</taxon>
        <taxon>Trematoda</taxon>
        <taxon>Digenea</taxon>
        <taxon>Plagiorchiida</taxon>
        <taxon>Troglotremata</taxon>
        <taxon>Troglotrematidae</taxon>
        <taxon>Paragonimus</taxon>
    </lineage>
</organism>
<feature type="compositionally biased region" description="Basic and acidic residues" evidence="2">
    <location>
        <begin position="3135"/>
        <end position="3146"/>
    </location>
</feature>
<keyword evidence="5" id="KW-1185">Reference proteome</keyword>
<evidence type="ECO:0000313" key="5">
    <source>
        <dbReference type="Proteomes" id="UP000699462"/>
    </source>
</evidence>
<dbReference type="EMBL" id="JTDF01011945">
    <property type="protein sequence ID" value="KAF8563410.1"/>
    <property type="molecule type" value="Genomic_DNA"/>
</dbReference>
<evidence type="ECO:0000256" key="1">
    <source>
        <dbReference type="ARBA" id="ARBA00022448"/>
    </source>
</evidence>
<comment type="caution">
    <text evidence="4">The sequence shown here is derived from an EMBL/GenBank/DDBJ whole genome shotgun (WGS) entry which is preliminary data.</text>
</comment>
<feature type="compositionally biased region" description="Basic and acidic residues" evidence="2">
    <location>
        <begin position="361"/>
        <end position="370"/>
    </location>
</feature>
<proteinExistence type="predicted"/>
<dbReference type="Pfam" id="PF12624">
    <property type="entry name" value="VPS13_N"/>
    <property type="match status" value="1"/>
</dbReference>
<feature type="region of interest" description="Disordered" evidence="2">
    <location>
        <begin position="350"/>
        <end position="371"/>
    </location>
</feature>
<protein>
    <recommendedName>
        <fullName evidence="3">Chorein N-terminal domain-containing protein</fullName>
    </recommendedName>
</protein>
<feature type="region of interest" description="Disordered" evidence="2">
    <location>
        <begin position="1641"/>
        <end position="1667"/>
    </location>
</feature>
<dbReference type="Proteomes" id="UP000699462">
    <property type="component" value="Unassembled WGS sequence"/>
</dbReference>
<sequence length="4721" mass="525196">MQRYFKLETYVGKLIMSYLNTYVKLRDDQVAMSFWGGDVILNQLELRCESLEHLFPFPMGFRSGRVHELRIHVPWTKLNSENIVISLHTVECILALKQPASHTTVEDSLADMVQPESAPSSTGFQEISASIAPSYLQSYLKRLLANIRFVVYNLNFKFLQDDIVLSLSGSLLDFHPTTPDWKPTFHSGGQESSYMIHRKLQVSDVTLCLDHSGSSGYVEVYEEPLLYRFGLSCLMELIYVRESLRLSSPIISTLKIHTKKLNLRLSPFQLHALVRLVEVFSAIHAENFDWSKLSLTNVLNMFQAETTNNEVTNGSLFDPGAHLEHSVDSGQQQSWASWVWSFVPAILPPNTELSDSDDDGDKTAEDRRGDSGQASIELIQLLYEDVKCQSNSCLEPSDSPYSPSELTSILDTDIARASFTKPLSMSNSPFHSDTVNAEAHRLRSLRRKIRRLVRSQNTSPLFIVGVFVDHLSVCFTVPDSYLSGRLVKTPNSKRPPLRLRPTIKLELDSLALQITALDVHFNSLQLGVRRLRAFPMGRVCCCGHVEICSACTDEPIAESPLSDHLSDSATSTRGSVTNGSVTAHPIMLELGRESDTNSSVSCSHNLFYSVLRSSANDESKSFASDCPDLIETLPLLTQKAYFSKFTDSLVRSEYSAVWFDMVSTVKVRAPNVQLKSLPRIRTSQTFGVHETTQIRLLSDHLELHLSPTLLHRLECLIKSVKDCSSYPSCLLSVSIACHPLAHHTESACLTRFREYIPVRDIRLAVTSSTTFFHASHRTEEHTNEGYHCLKLKTGPVSWNVITPMYVDEVTTHMQRWIFPAELLSDLNEKIMFPSNWLGDDKSQFATSSQSDSETDVQLLMHIFTRIRFNCDTVSLSLVQPVILANTANLPMDNEKEYSTVFCVPDITACLWNLNRPDYWILHPHASLLAQSEHRLTLQNTISLRLSIPSLIISVFLLSNIVKQLCVLFGFLIAPAGSDCPSFLPDTSFASCFRRISSIQANNPIVDGLFCASFPGLIHARWFNSHAVRVAQLSVETDCSLYLHWPQAGGLVLPILQRASSTITDRQHNTQQNSDFSPRSSVFPLLGISFQFPSEYFKTKAPTLCHAVVSDFNVLITPRLFEWLSSVSSSLHSAHQLTTEPCLSRPTHSHSRSTSPDHSISLSPTTLPYKLAGSVDSTIKQSRTRISSPSGFSKQSYPLTGHQSNNPGPRFAVNDGGPQNTRCSAQSSYCASNQWLFDERQQRPSVIWDTETWCSVRCLLNSIHGLFTQLNVQLLVLPSKVTVVTQNPSPGFVCQIFDVSGRSPLYLANDHHTLEVVLPKLQLDNQVRNVSTLDTRLTFNPVGLKIPGVSWTQATRQLPILRSPLMSNISTTTTPEPVVPWFLRALDASLKLNGLTLFSGSLLATLIETVQSSTHSTSTIDWCLHVQLVFDEPDHRRDVLFTPTLEQIFQAVNSAEFLVAGLRQTFSSWTTMFECLRTDFDGQLMSRAKMTFKPNPCSSSTVSSCYEIPANKISFKRYSASPCDGYPVPSITGIKHQTEVLSQSPLLIITTNAPPVRFWIQCSLPRATGCFILSSGCPDERAVFHWFIKEAVLTADLKQDCAWFEVRLGALSAELRRTNERVIPLLSPLESSFRAFDDRDLNTSQPPSGVSLPTLNSGTPKRSSSQSHFADADTTAGAFCMSESSFLTVGVSPILFDNIEHHCHSPLHTEGSLYPAHTVFHLVCHLSCKSSTDGQAASMYVPSSSLPSEREPAISNLLIRGLLQPLDVFIYPALIDQLMKLCGTVGTGLQDAFPRPPSSVALSQKSDCIGRLVQPHVLIKSFRVFYPLSRVLPWSRQSEPDTLAFCCESVELTPLVGNELDRPIVHFSCITSDDPTLTSAALPADSSCPTLQLTVLVRGLSFRVTEFVSLLLPEGFIVDRNTEGSFTPFNNLSSTVLAERQNPARYWNQGILRASWNCLPHPAPAWPIIQTFNVTLSYASAVQDSQLRYIYGDAFELTIPDNVVLFADWKLLNRLSSVVQSSTVSSSDNCNLSQSHPVANLFDRYFHPSSSMVAIPLRLLFAVRHVRLVTWIDQLKSSTCDGIAHTVVDISHPHLSIHFKTSGESGLVDQLDCGIEDIQIDMRVTKLDTENTQRRRPLNWTRFTPVAFRPCRSPISFCCPSFPLHSFVREPISSLSTGTSEVLFGTTLGDSDPHTGVPKPLLSLRMMRSVDNADAIRGPGIPNLTPAQDPESWRQRKFHVDVNVGRAIQCSINPDVITAFRTLIDAFLPEDQDKEVVKPVALNENNGLQWVHWMLTRFTAVSGNLPSLKISLSTSCSGKLNSTAAACLQCDIQKTNFCVYSDDVDDQLSFNRIKFQLYYQGIGIFVYPLFSPPLERGATSSVVLMAAYCANQCVSLLWPHTSLSCLGTARIATCPHIGAAGQAYRFPVDVELMFRLDDGCQIDVPVHGPAFHALRSLISVYSPLPRVRAPSAESVGIAFCDQCAAEQPILFKDDLRDRTFALPSISQGRTSESTQLATNQVLSHLHPCWPWAASETCLSQLPLSEHPWPCSNGIVFCDNLRGMYHYYSVSGQVTSTPVHDQAHVDCHWIGMTWMYAEPRTPVRVRILPAPFGFIERYSELSYPHGLELPCRLQYWDCSAGQNGTFLTYATFGLQDSKVVDLLLLQRRQFGSTFMTNSEMAGSSLNTDSFILDMYRRLQSTLDDAVLRNVMPSSSVSDYHSRVSRGSSTLAGTKVSAKIWRILVDLRARPVSLANSNNPPGSIDMSDPEVIQSHPVALVHISPLMLAGCVELDSVQNRSLTPNQSMFCRILCPSLHIGLLQQQEPQVDQHPSGLELARAVFNGLSLTHKRSLSFFSSEAVRSLLEFEQCTVCTANPNWACLQSLCRLHRFSIHVTQPSGLVRSHLVDMQLRLGVDRLVALCHLTRILSNACATWMNQNLDERSGCTGEDVLQRDDQADLDLRWMVVNCSDQVVFIEQLCVSNCTPSSAFDRPAVTIPLNELFRLTVSPGQCKPWRPLLYPGFISNQKLLTCIRMRFGVSQVQCNLPRIHWSEPIETVWPPCRSDSQFTSTTAFALTIVWKEDAATDRIYPSLSVIFELPYPNGAPGKIFIQSDLVVRNLLPIELDFGLSSSSVKKHETHRELSHDAAKRKTAAASNRLRVQRGPSTTFVCSTYTRDRQTKRVISIRLSGLQLPNDMDQQFPHQFDSDHWSDAFVFCVPTPNAENRKFLTSQRSLICIPTSNPANPAQPIQRFHAVVTVEFCLINRFTTLISMITISPVFEVINRMPCPIQLQARCVRSYHSPVPTVERAAGLQSPWTETVPAAQMIDSDTCVPHPTKLASVPALPQSVSIPYLLTKAPDLLLTVHLSNGRVLFPEPVRLSPDRALKKLTATFLSSSTSAMSDVKRRSSAPDQLIIRTIDYRYPSFRPKLNFVLSNCRSGILGDGDDPLRYSLQLTVQPQLRLFNQSGMELQIGFLQNQRETPCSSYTARIADRSVLVPSQARPFIQLGHVVADHTYWSSVVVHLHPTLFPLSADMAAESSIDGHHASAIPDAYGFQGNIFNVNSTSTSLAHILNSEHPTVHELRDGDCPLWLPVTIVTDRLAIFLVVRLVKETDSPVLGKASSHYVVFIESRVHIRLCSSREISFTPFVVPLCDQSSDNPKAIRAIELAGEVKLDKTVFGTIVPLPSWILSHPFPLGVDVTRELCVGAVLRVLSATNGVHCSSPILLSSLSDYLLSDASVYTSKNCTEPIPSLPQLISLPTDKPAYRHDILLVTYPSLAMGGIVIELADFPSHSSGCAVGLQLVNCTPFDFVVKFHNVHPNDMERKRAERWQQMLCDTLPVLYAAGGSLLWIPQEILACFQPTTESNPTKNSKPPVVLPFLHPSFLHGLRLQIGYQSPRSQTPSIDSMTEIDITGLFTENAYQPTCLPQLGNDRTQVYLCRDMQSNHSTTVRLTCVPSVPQLPDCTLMESVPSPLGSFSFVCDQIAVNLLSHRPILRSSMGSSTVRSSLISAPPMSPQDEFVRLTVRGFEVFGCLSRYIGSHLDIDLTANHFQLDNWAQDWTNKYDFPVILRSNGPTRLYARFETTLSSSFLFRSPVCSVFVCPPPLLHLSIEDTLLHDMCALVSDYEQVFKCNGSREVLEKKPHRLWSFRRLHIARCNARVSLRAVLRMYLSCHEAPLNLAPFDLCLVQLGPHNTGLALSPEALSQLVSMHYFTEAMFQAGWVFGSLDVLGNVTGLLYSFVEGLNDLVYLRAASPQDKTVVNSATVTDKLDKNLEDLQFSVTIDAQTNMDHAMMHKPEWSDSHPSRIVDSATTVRRIALLRRVAGGFNSFTRHTTGGLIRSVTGMAASVARNLDYLTLDTQHRQRQELTRRKQAPRDLTEGLQMGLSGFGLCLLGAVAGLADHPLQVLFKAMDNPIEGSNHDDQTDVLSQSRFVWTALGGLGRGLVGAVVKPMAGVAEFVAQTGTGFLHGTDLGYTSTALQRLDGPYISPMEDRMSRHLLVDVLTLRTWALFSQWCLTGERVTNSVSNSIRPVQFQNIWTDLKWITTGTREHSVSSCKPEETVTNMEVLWLAASSTTLTAGIFVIDPSNGRLDVHLLPRGNLANRGNSFGALLTNPDERLPLYKDLKSPDGHRSWHGVIRTSPEMLRSLLSISSLFWRESRHDQSDVSVCDDKVSLVGEETTPDASFLVTDPQRNSHLLPISRWQRIKEYLASTKDVAPIVV</sequence>
<dbReference type="InterPro" id="IPR026854">
    <property type="entry name" value="VPS13_N"/>
</dbReference>
<name>A0A8T0D6E5_9TREM</name>
<feature type="region of interest" description="Disordered" evidence="2">
    <location>
        <begin position="3135"/>
        <end position="3155"/>
    </location>
</feature>
<feature type="compositionally biased region" description="Polar residues" evidence="2">
    <location>
        <begin position="1179"/>
        <end position="1206"/>
    </location>
</feature>
<evidence type="ECO:0000259" key="3">
    <source>
        <dbReference type="Pfam" id="PF12624"/>
    </source>
</evidence>
<feature type="region of interest" description="Disordered" evidence="2">
    <location>
        <begin position="1138"/>
        <end position="1164"/>
    </location>
</feature>
<reference evidence="4 5" key="1">
    <citation type="submission" date="2019-07" db="EMBL/GenBank/DDBJ databases">
        <title>Annotation for the trematode Paragonimus westermani.</title>
        <authorList>
            <person name="Choi Y.-J."/>
        </authorList>
    </citation>
    <scope>NUCLEOTIDE SEQUENCE [LARGE SCALE GENOMIC DNA]</scope>
    <source>
        <strain evidence="4">180907_Pwestermani</strain>
    </source>
</reference>
<accession>A0A8T0D6E5</accession>
<dbReference type="PANTHER" id="PTHR12517">
    <property type="entry name" value="VACUOLAR PROTEIN SORTING-ASSOCIATED PROTEIN 13B"/>
    <property type="match status" value="1"/>
</dbReference>
<evidence type="ECO:0000313" key="4">
    <source>
        <dbReference type="EMBL" id="KAF8563410.1"/>
    </source>
</evidence>
<dbReference type="OrthoDB" id="445152at2759"/>
<feature type="domain" description="Chorein N-terminal" evidence="3">
    <location>
        <begin position="7"/>
        <end position="222"/>
    </location>
</feature>
<gene>
    <name evidence="4" type="ORF">P879_05224</name>
</gene>
<evidence type="ECO:0000256" key="2">
    <source>
        <dbReference type="SAM" id="MobiDB-lite"/>
    </source>
</evidence>
<dbReference type="InterPro" id="IPR039782">
    <property type="entry name" value="VPS13B"/>
</dbReference>
<dbReference type="PANTHER" id="PTHR12517:SF0">
    <property type="entry name" value="INTERMEMBRANE LIPID TRANSFER PROTEIN VPS13B"/>
    <property type="match status" value="1"/>
</dbReference>
<feature type="region of interest" description="Disordered" evidence="2">
    <location>
        <begin position="1179"/>
        <end position="1219"/>
    </location>
</feature>